<dbReference type="GO" id="GO:0043139">
    <property type="term" value="F:5'-3' DNA helicase activity"/>
    <property type="evidence" value="ECO:0007669"/>
    <property type="project" value="TreeGrafter"/>
</dbReference>
<evidence type="ECO:0000313" key="9">
    <source>
        <dbReference type="Proteomes" id="UP001152747"/>
    </source>
</evidence>
<dbReference type="InterPro" id="IPR041679">
    <property type="entry name" value="DNA2/NAM7-like_C"/>
</dbReference>
<reference evidence="8" key="1">
    <citation type="submission" date="2022-11" db="EMBL/GenBank/DDBJ databases">
        <authorList>
            <person name="Kikuchi T."/>
        </authorList>
    </citation>
    <scope>NUCLEOTIDE SEQUENCE</scope>
    <source>
        <strain evidence="8">PS1010</strain>
    </source>
</reference>
<accession>A0A9P1N2K5</accession>
<evidence type="ECO:0000259" key="7">
    <source>
        <dbReference type="Pfam" id="PF13087"/>
    </source>
</evidence>
<dbReference type="InterPro" id="IPR041677">
    <property type="entry name" value="DNA2/NAM7_AAA_11"/>
</dbReference>
<dbReference type="Pfam" id="PF13086">
    <property type="entry name" value="AAA_11"/>
    <property type="match status" value="1"/>
</dbReference>
<evidence type="ECO:0000256" key="4">
    <source>
        <dbReference type="ARBA" id="ARBA00022806"/>
    </source>
</evidence>
<proteinExistence type="inferred from homology"/>
<comment type="similarity">
    <text evidence="1">Belongs to the DNA2/NAM7 helicase family.</text>
</comment>
<evidence type="ECO:0000313" key="8">
    <source>
        <dbReference type="EMBL" id="CAI5447593.1"/>
    </source>
</evidence>
<gene>
    <name evidence="8" type="ORF">CAMP_LOCUS10230</name>
</gene>
<evidence type="ECO:0000256" key="1">
    <source>
        <dbReference type="ARBA" id="ARBA00007913"/>
    </source>
</evidence>
<name>A0A9P1N2K5_9PELO</name>
<dbReference type="PANTHER" id="PTHR43788">
    <property type="entry name" value="DNA2/NAM7 HELICASE FAMILY MEMBER"/>
    <property type="match status" value="1"/>
</dbReference>
<dbReference type="InterPro" id="IPR027417">
    <property type="entry name" value="P-loop_NTPase"/>
</dbReference>
<evidence type="ECO:0008006" key="10">
    <source>
        <dbReference type="Google" id="ProtNLM"/>
    </source>
</evidence>
<evidence type="ECO:0000259" key="6">
    <source>
        <dbReference type="Pfam" id="PF13086"/>
    </source>
</evidence>
<dbReference type="GO" id="GO:0016787">
    <property type="term" value="F:hydrolase activity"/>
    <property type="evidence" value="ECO:0007669"/>
    <property type="project" value="UniProtKB-KW"/>
</dbReference>
<evidence type="ECO:0000256" key="2">
    <source>
        <dbReference type="ARBA" id="ARBA00022741"/>
    </source>
</evidence>
<dbReference type="GO" id="GO:0005524">
    <property type="term" value="F:ATP binding"/>
    <property type="evidence" value="ECO:0007669"/>
    <property type="project" value="UniProtKB-KW"/>
</dbReference>
<keyword evidence="4" id="KW-0347">Helicase</keyword>
<dbReference type="Gene3D" id="3.40.50.300">
    <property type="entry name" value="P-loop containing nucleotide triphosphate hydrolases"/>
    <property type="match status" value="2"/>
</dbReference>
<evidence type="ECO:0000256" key="5">
    <source>
        <dbReference type="ARBA" id="ARBA00022840"/>
    </source>
</evidence>
<dbReference type="OrthoDB" id="5851052at2759"/>
<dbReference type="Pfam" id="PF13087">
    <property type="entry name" value="AAA_12"/>
    <property type="match status" value="1"/>
</dbReference>
<keyword evidence="3" id="KW-0378">Hydrolase</keyword>
<keyword evidence="5" id="KW-0067">ATP-binding</keyword>
<comment type="caution">
    <text evidence="8">The sequence shown here is derived from an EMBL/GenBank/DDBJ whole genome shotgun (WGS) entry which is preliminary data.</text>
</comment>
<dbReference type="InterPro" id="IPR047187">
    <property type="entry name" value="SF1_C_Upf1"/>
</dbReference>
<dbReference type="AlphaFoldDB" id="A0A9P1N2K5"/>
<dbReference type="Proteomes" id="UP001152747">
    <property type="component" value="Unassembled WGS sequence"/>
</dbReference>
<keyword evidence="9" id="KW-1185">Reference proteome</keyword>
<organism evidence="8 9">
    <name type="scientific">Caenorhabditis angaria</name>
    <dbReference type="NCBI Taxonomy" id="860376"/>
    <lineage>
        <taxon>Eukaryota</taxon>
        <taxon>Metazoa</taxon>
        <taxon>Ecdysozoa</taxon>
        <taxon>Nematoda</taxon>
        <taxon>Chromadorea</taxon>
        <taxon>Rhabditida</taxon>
        <taxon>Rhabditina</taxon>
        <taxon>Rhabditomorpha</taxon>
        <taxon>Rhabditoidea</taxon>
        <taxon>Rhabditidae</taxon>
        <taxon>Peloderinae</taxon>
        <taxon>Caenorhabditis</taxon>
    </lineage>
</organism>
<dbReference type="SUPFAM" id="SSF52540">
    <property type="entry name" value="P-loop containing nucleoside triphosphate hydrolases"/>
    <property type="match status" value="1"/>
</dbReference>
<dbReference type="InterPro" id="IPR050534">
    <property type="entry name" value="Coronavir_polyprotein_1ab"/>
</dbReference>
<dbReference type="CDD" id="cd18808">
    <property type="entry name" value="SF1_C_Upf1"/>
    <property type="match status" value="1"/>
</dbReference>
<dbReference type="EMBL" id="CANHGI010000004">
    <property type="protein sequence ID" value="CAI5447593.1"/>
    <property type="molecule type" value="Genomic_DNA"/>
</dbReference>
<feature type="domain" description="DNA2/NAM7 helicase-like C-terminal" evidence="7">
    <location>
        <begin position="837"/>
        <end position="1013"/>
    </location>
</feature>
<evidence type="ECO:0000256" key="3">
    <source>
        <dbReference type="ARBA" id="ARBA00022801"/>
    </source>
</evidence>
<sequence length="1076" mass="122053">MSSKQGLSEALKSMSIRDDSTHPWHKYYKVDPPKKEPKGYKQLLSNCSLHQVQQFRNISKKVWLTAKRTTNPSKTNKTTFLTSDSFPSTPFAYYSVAYKTPTFIILTPVFNEVVADDRLDLRIVALNKSACDTINPGIIDFDDHPQRKKIIFLYTKNSLRKFKKIGGVFHTQPLAASFCNIIACAHGFCVFSPFVFCFFPLCVQTLSVLRTVPHGNRKNNFFSLCHPIGDVLCVTKLQPKQTLANKKIDKLVMDDVKSVNGKQFWEVSEFYPMKNDIIENVVTTPYFENVSEKSKAPRKLMCVGSNMGNIFEISESVAPKVQVNDILLTSVFLPIIKPGQFLSSLEPEHWLTVAKMSPKLRNSNSYLPVVVKSKIASENVKRVFENYKEAFKVYPREAAYNALRIVVEHGSNGLRSIKDSKIDQHQYTTKIESYKMLDSFVNFTFKLIGASVTPPAVKWNRSVSIKIISPICAPFYAEVLGAQKHGVDLKVKARAPSNTFTENILRSLKNQEISVRQRREMKKNEIDWNVQKGSNADKFIQAIYGGPPLKIPKLPNIPRIKIGGLELLETQTRYAQLISNENVAAIIGSSSFGCGKTAAIASAALYALKNDEKSKNWQMLTAVTNSAVVALVEKLVQLDSNVQIVRIITPANMEQVPSTSLTQFDYPTVLCELLKEQLIKEDVNSMNYDYEIPEDLVKQMLAYLKKNAKSTSFLKSERLQRLVKNAKHHNESDLLNYFMDFKKPTIIVGTIQTILNSFNMSWRPFIGAISNIQIDEASTVPRETLLQLVTLFPNSRYSLVGDYRQLSPYFEQDASKLLIDTAIGETLRDCVEEDLLPSVFFNGVFRCPPEITEQLGKLFYNDSLKSFYRNCETVKELEKCSAWRLNCSNKFSTIFIDTIGSRQRYRGKSLRNYQEAEIAQNLAEHLSQFISREKIAILCFYRAQMLELQDWSENRGIHVGCVDSGQGKEWPVCIVLTTKTAKVQDNQFISNARRINVALSRSRHLNFILGNKKSLSGSDLWASIIGTCKKSNTLVASNVFNEIINSDTNSAEDLQDYDDNFEEEEVDDDFEIIEHE</sequence>
<feature type="domain" description="DNA2/NAM7 helicase helicase" evidence="6">
    <location>
        <begin position="576"/>
        <end position="808"/>
    </location>
</feature>
<dbReference type="PANTHER" id="PTHR43788:SF16">
    <property type="entry name" value="HELICASE WITH ZINC FINGER 2"/>
    <property type="match status" value="1"/>
</dbReference>
<keyword evidence="2" id="KW-0547">Nucleotide-binding</keyword>
<protein>
    <recommendedName>
        <fullName evidence="10">DNA2/NAM7 helicase-like C-terminal domain-containing protein</fullName>
    </recommendedName>
</protein>